<comment type="caution">
    <text evidence="2">The sequence shown here is derived from an EMBL/GenBank/DDBJ whole genome shotgun (WGS) entry which is preliminary data.</text>
</comment>
<dbReference type="EMBL" id="MCFA01000024">
    <property type="protein sequence ID" value="ORY15574.1"/>
    <property type="molecule type" value="Genomic_DNA"/>
</dbReference>
<feature type="non-terminal residue" evidence="2">
    <location>
        <position position="1"/>
    </location>
</feature>
<organism evidence="2 3">
    <name type="scientific">Clohesyomyces aquaticus</name>
    <dbReference type="NCBI Taxonomy" id="1231657"/>
    <lineage>
        <taxon>Eukaryota</taxon>
        <taxon>Fungi</taxon>
        <taxon>Dikarya</taxon>
        <taxon>Ascomycota</taxon>
        <taxon>Pezizomycotina</taxon>
        <taxon>Dothideomycetes</taxon>
        <taxon>Pleosporomycetidae</taxon>
        <taxon>Pleosporales</taxon>
        <taxon>Lindgomycetaceae</taxon>
        <taxon>Clohesyomyces</taxon>
    </lineage>
</organism>
<gene>
    <name evidence="2" type="ORF">BCR34DRAFT_642332</name>
</gene>
<evidence type="ECO:0000256" key="1">
    <source>
        <dbReference type="SAM" id="MobiDB-lite"/>
    </source>
</evidence>
<feature type="region of interest" description="Disordered" evidence="1">
    <location>
        <begin position="187"/>
        <end position="227"/>
    </location>
</feature>
<protein>
    <submittedName>
        <fullName evidence="2">Uncharacterized protein</fullName>
    </submittedName>
</protein>
<proteinExistence type="predicted"/>
<reference evidence="2 3" key="1">
    <citation type="submission" date="2016-07" db="EMBL/GenBank/DDBJ databases">
        <title>Pervasive Adenine N6-methylation of Active Genes in Fungi.</title>
        <authorList>
            <consortium name="DOE Joint Genome Institute"/>
            <person name="Mondo S.J."/>
            <person name="Dannebaum R.O."/>
            <person name="Kuo R.C."/>
            <person name="Labutti K."/>
            <person name="Haridas S."/>
            <person name="Kuo A."/>
            <person name="Salamov A."/>
            <person name="Ahrendt S.R."/>
            <person name="Lipzen A."/>
            <person name="Sullivan W."/>
            <person name="Andreopoulos W.B."/>
            <person name="Clum A."/>
            <person name="Lindquist E."/>
            <person name="Daum C."/>
            <person name="Ramamoorthy G.K."/>
            <person name="Gryganskyi A."/>
            <person name="Culley D."/>
            <person name="Magnuson J.K."/>
            <person name="James T.Y."/>
            <person name="O'Malley M.A."/>
            <person name="Stajich J.E."/>
            <person name="Spatafora J.W."/>
            <person name="Visel A."/>
            <person name="Grigoriev I.V."/>
        </authorList>
    </citation>
    <scope>NUCLEOTIDE SEQUENCE [LARGE SCALE GENOMIC DNA]</scope>
    <source>
        <strain evidence="2 3">CBS 115471</strain>
    </source>
</reference>
<accession>A0A1Y1ZZE2</accession>
<evidence type="ECO:0000313" key="2">
    <source>
        <dbReference type="EMBL" id="ORY15574.1"/>
    </source>
</evidence>
<keyword evidence="3" id="KW-1185">Reference proteome</keyword>
<dbReference type="Proteomes" id="UP000193144">
    <property type="component" value="Unassembled WGS sequence"/>
</dbReference>
<feature type="compositionally biased region" description="Low complexity" evidence="1">
    <location>
        <begin position="202"/>
        <end position="212"/>
    </location>
</feature>
<name>A0A1Y1ZZE2_9PLEO</name>
<dbReference type="AlphaFoldDB" id="A0A1Y1ZZE2"/>
<evidence type="ECO:0000313" key="3">
    <source>
        <dbReference type="Proteomes" id="UP000193144"/>
    </source>
</evidence>
<sequence length="280" mass="30701">VSSVESGHQYFGLGLRSGCLAGSPQPDALPTTTMTLLRGHEPAGWMLESWMLMPSADDGCRCAAIEMQQHNGIIRIADGSSARARLPGTTPKRQLLVRVLSPPRSRGFRVREEEPEKAKPCRRCRRQAVLCQSLPLGAPRGQLRLQIAQEHAPKQGMPHGPSMLVHGAARCKVGPLLHTWGVQGKRGIESKPMSGKAFRTWPPSSSSGFPSSTGLRTSFGAASARQKRERARASVRLACCWRSHRQPGRRRTRHLCKLPQQRPREHKTGIIMAARPVGSA</sequence>